<dbReference type="EMBL" id="OY288114">
    <property type="protein sequence ID" value="CAJ0867163.1"/>
    <property type="molecule type" value="Genomic_DNA"/>
</dbReference>
<sequence>MPRKKIDRCTIHVVLPSELREWLREEATKSASCVSNEVTRALIAHRERVEDARAERAKKVA</sequence>
<name>A0AA48R9P7_9ZZZZ</name>
<dbReference type="AlphaFoldDB" id="A0AA48R9P7"/>
<evidence type="ECO:0000313" key="1">
    <source>
        <dbReference type="EMBL" id="CAJ0867163.1"/>
    </source>
</evidence>
<accession>A0AA48R9P7</accession>
<protein>
    <submittedName>
        <fullName evidence="1">Uncharacterized protein</fullName>
    </submittedName>
</protein>
<proteinExistence type="predicted"/>
<gene>
    <name evidence="1" type="ORF">AMST5_01927</name>
</gene>
<organism evidence="1">
    <name type="scientific">freshwater sediment metagenome</name>
    <dbReference type="NCBI Taxonomy" id="556182"/>
    <lineage>
        <taxon>unclassified sequences</taxon>
        <taxon>metagenomes</taxon>
        <taxon>ecological metagenomes</taxon>
    </lineage>
</organism>
<reference evidence="1" key="1">
    <citation type="submission" date="2023-07" db="EMBL/GenBank/DDBJ databases">
        <authorList>
            <person name="Pelsma A.J. K."/>
        </authorList>
    </citation>
    <scope>NUCLEOTIDE SEQUENCE</scope>
</reference>